<evidence type="ECO:0000313" key="1">
    <source>
        <dbReference type="EMBL" id="KKN51030.1"/>
    </source>
</evidence>
<proteinExistence type="predicted"/>
<dbReference type="EMBL" id="LAZR01001083">
    <property type="protein sequence ID" value="KKN51030.1"/>
    <property type="molecule type" value="Genomic_DNA"/>
</dbReference>
<gene>
    <name evidence="1" type="ORF">LCGC14_0626820</name>
</gene>
<comment type="caution">
    <text evidence="1">The sequence shown here is derived from an EMBL/GenBank/DDBJ whole genome shotgun (WGS) entry which is preliminary data.</text>
</comment>
<sequence>MLRKKEIEFCFECDKFPCQNLKNIDSRYQEKYFLSFIGNLKRIKIIGAEKWLQEQEKLYTCPKCNGEICIHDAECFDCGNKINPNIK</sequence>
<reference evidence="1" key="1">
    <citation type="journal article" date="2015" name="Nature">
        <title>Complex archaea that bridge the gap between prokaryotes and eukaryotes.</title>
        <authorList>
            <person name="Spang A."/>
            <person name="Saw J.H."/>
            <person name="Jorgensen S.L."/>
            <person name="Zaremba-Niedzwiedzka K."/>
            <person name="Martijn J."/>
            <person name="Lind A.E."/>
            <person name="van Eijk R."/>
            <person name="Schleper C."/>
            <person name="Guy L."/>
            <person name="Ettema T.J."/>
        </authorList>
    </citation>
    <scope>NUCLEOTIDE SEQUENCE</scope>
</reference>
<evidence type="ECO:0008006" key="2">
    <source>
        <dbReference type="Google" id="ProtNLM"/>
    </source>
</evidence>
<name>A0A0F9R360_9ZZZZ</name>
<organism evidence="1">
    <name type="scientific">marine sediment metagenome</name>
    <dbReference type="NCBI Taxonomy" id="412755"/>
    <lineage>
        <taxon>unclassified sequences</taxon>
        <taxon>metagenomes</taxon>
        <taxon>ecological metagenomes</taxon>
    </lineage>
</organism>
<dbReference type="AlphaFoldDB" id="A0A0F9R360"/>
<protein>
    <recommendedName>
        <fullName evidence="2">DUF3795 domain-containing protein</fullName>
    </recommendedName>
</protein>
<accession>A0A0F9R360</accession>